<feature type="binding site" evidence="8">
    <location>
        <position position="281"/>
    </location>
    <ligand>
        <name>substrate</name>
    </ligand>
</feature>
<keyword evidence="2 8" id="KW-0963">Cytoplasm</keyword>
<comment type="similarity">
    <text evidence="8">Belongs to the ArgJ family.</text>
</comment>
<evidence type="ECO:0000256" key="7">
    <source>
        <dbReference type="ARBA" id="ARBA00023315"/>
    </source>
</evidence>
<evidence type="ECO:0000313" key="11">
    <source>
        <dbReference type="Proteomes" id="UP001059822"/>
    </source>
</evidence>
<dbReference type="NCBIfam" id="TIGR00120">
    <property type="entry name" value="ArgJ"/>
    <property type="match status" value="1"/>
</dbReference>
<evidence type="ECO:0000256" key="8">
    <source>
        <dbReference type="HAMAP-Rule" id="MF_01106"/>
    </source>
</evidence>
<dbReference type="EMBL" id="CP089285">
    <property type="protein sequence ID" value="UTO56305.1"/>
    <property type="molecule type" value="Genomic_DNA"/>
</dbReference>
<keyword evidence="4 8" id="KW-0808">Transferase</keyword>
<feature type="chain" id="PRO_5040551228" description="Arginine biosynthesis bifunctional protein ArgJ beta chain" evidence="8">
    <location>
        <begin position="194"/>
        <end position="409"/>
    </location>
</feature>
<dbReference type="Proteomes" id="UP001059985">
    <property type="component" value="Chromosome"/>
</dbReference>
<feature type="binding site" evidence="8">
    <location>
        <position position="157"/>
    </location>
    <ligand>
        <name>substrate</name>
    </ligand>
</feature>
<evidence type="ECO:0000256" key="6">
    <source>
        <dbReference type="ARBA" id="ARBA00023268"/>
    </source>
</evidence>
<dbReference type="FunFam" id="3.10.20.340:FF:000003">
    <property type="entry name" value="Arginine biosynthesis bifunctional protein ArgJ"/>
    <property type="match status" value="1"/>
</dbReference>
<dbReference type="EC" id="2.3.1.1" evidence="8"/>
<comment type="catalytic activity">
    <reaction evidence="8">
        <text>L-glutamate + acetyl-CoA = N-acetyl-L-glutamate + CoA + H(+)</text>
        <dbReference type="Rhea" id="RHEA:24292"/>
        <dbReference type="ChEBI" id="CHEBI:15378"/>
        <dbReference type="ChEBI" id="CHEBI:29985"/>
        <dbReference type="ChEBI" id="CHEBI:44337"/>
        <dbReference type="ChEBI" id="CHEBI:57287"/>
        <dbReference type="ChEBI" id="CHEBI:57288"/>
        <dbReference type="EC" id="2.3.1.1"/>
    </reaction>
</comment>
<feature type="binding site" evidence="8">
    <location>
        <position position="404"/>
    </location>
    <ligand>
        <name>substrate</name>
    </ligand>
</feature>
<dbReference type="GO" id="GO:0004042">
    <property type="term" value="F:L-glutamate N-acetyltransferase activity"/>
    <property type="evidence" value="ECO:0007669"/>
    <property type="project" value="UniProtKB-UniRule"/>
</dbReference>
<comment type="catalytic activity">
    <reaction evidence="8">
        <text>N(2)-acetyl-L-ornithine + L-glutamate = N-acetyl-L-glutamate + L-ornithine</text>
        <dbReference type="Rhea" id="RHEA:15349"/>
        <dbReference type="ChEBI" id="CHEBI:29985"/>
        <dbReference type="ChEBI" id="CHEBI:44337"/>
        <dbReference type="ChEBI" id="CHEBI:46911"/>
        <dbReference type="ChEBI" id="CHEBI:57805"/>
        <dbReference type="EC" id="2.3.1.35"/>
    </reaction>
</comment>
<feature type="binding site" evidence="8">
    <location>
        <position position="194"/>
    </location>
    <ligand>
        <name>substrate</name>
    </ligand>
</feature>
<keyword evidence="7 8" id="KW-0012">Acyltransferase</keyword>
<sequence>MAFISPLAPKIFPQLPEINGIKMLSTSAKIKPSGKNDVLIIKFKPGSSVAGVFTTSYTAGSNIKYCRSILSHGYASVLIVNSGNANVAVGEEGDKAIQEIVNTCSKEFSCPSEEVYFSSTGIIGQVLPTKNIISVIIDSERKMNSTGWREAAMAITTTDTYPKMVTKQTNIGGVNVTINGICKGSGMIAPNMATMLAYIFTDASINSNIMQKLLNEYTEISFNSITVEGDMSTSDTVLMFATNVVKHPKVISHNDNIISDFKVALKNLMIEMAHLIVKDGEGAQKFITISIENVVSEKVAKKLALSVANSPLVKTAIAGENPNWGRIIMALGKAEEAFDQNKISVKIGDEFIFKKGTLYTNCNMERINNHMQGSEIKITIDMDYGNKKAVVWTCDLTHKFIDINSLYST</sequence>
<feature type="site" description="Cleavage; by autolysis" evidence="8">
    <location>
        <begin position="193"/>
        <end position="194"/>
    </location>
</feature>
<dbReference type="CDD" id="cd02152">
    <property type="entry name" value="OAT"/>
    <property type="match status" value="1"/>
</dbReference>
<evidence type="ECO:0000256" key="3">
    <source>
        <dbReference type="ARBA" id="ARBA00022571"/>
    </source>
</evidence>
<feature type="site" description="Involved in the stabilization of negative charge on the oxyanion by the formation of the oxyanion hole" evidence="8">
    <location>
        <position position="120"/>
    </location>
</feature>
<organism evidence="9 11">
    <name type="scientific">Neoehrlichia mikurensis</name>
    <dbReference type="NCBI Taxonomy" id="89586"/>
    <lineage>
        <taxon>Bacteria</taxon>
        <taxon>Pseudomonadati</taxon>
        <taxon>Pseudomonadota</taxon>
        <taxon>Alphaproteobacteria</taxon>
        <taxon>Rickettsiales</taxon>
        <taxon>Anaplasmataceae</taxon>
        <taxon>Candidatus Neoehrlichia</taxon>
    </lineage>
</organism>
<dbReference type="NCBIfam" id="NF003802">
    <property type="entry name" value="PRK05388.1"/>
    <property type="match status" value="1"/>
</dbReference>
<comment type="pathway">
    <text evidence="8">Amino-acid biosynthesis; L-arginine biosynthesis; L-ornithine and N-acetyl-L-glutamate from L-glutamate and N(2)-acetyl-L-ornithine (cyclic): step 1/1.</text>
</comment>
<feature type="site" description="Involved in the stabilization of negative charge on the oxyanion by the formation of the oxyanion hole" evidence="8">
    <location>
        <position position="121"/>
    </location>
</feature>
<keyword evidence="6 8" id="KW-0511">Multifunctional enzyme</keyword>
<dbReference type="Pfam" id="PF01960">
    <property type="entry name" value="ArgJ"/>
    <property type="match status" value="1"/>
</dbReference>
<proteinExistence type="inferred from homology"/>
<dbReference type="EC" id="2.3.1.35" evidence="8"/>
<dbReference type="GO" id="GO:0004358">
    <property type="term" value="F:L-glutamate N-acetyltransferase activity, acting on acetyl-L-ornithine as donor"/>
    <property type="evidence" value="ECO:0007669"/>
    <property type="project" value="UniProtKB-UniRule"/>
</dbReference>
<dbReference type="PANTHER" id="PTHR23100:SF0">
    <property type="entry name" value="ARGININE BIOSYNTHESIS BIFUNCTIONAL PROTEIN ARGJ, MITOCHONDRIAL"/>
    <property type="match status" value="1"/>
</dbReference>
<gene>
    <name evidence="8 9" type="primary">argJ</name>
    <name evidence="10" type="ORF">LUA81_04350</name>
    <name evidence="9" type="ORF">LUA82_04400</name>
</gene>
<keyword evidence="5 8" id="KW-0068">Autocatalytic cleavage</keyword>
<evidence type="ECO:0000256" key="1">
    <source>
        <dbReference type="ARBA" id="ARBA00004496"/>
    </source>
</evidence>
<evidence type="ECO:0000256" key="4">
    <source>
        <dbReference type="ARBA" id="ARBA00022679"/>
    </source>
</evidence>
<evidence type="ECO:0000313" key="12">
    <source>
        <dbReference type="Proteomes" id="UP001059985"/>
    </source>
</evidence>
<comment type="subcellular location">
    <subcellularLocation>
        <location evidence="1 8">Cytoplasm</location>
    </subcellularLocation>
</comment>
<dbReference type="EMBL" id="CP089286">
    <property type="protein sequence ID" value="UTO55386.1"/>
    <property type="molecule type" value="Genomic_DNA"/>
</dbReference>
<feature type="binding site" evidence="8">
    <location>
        <position position="183"/>
    </location>
    <ligand>
        <name>substrate</name>
    </ligand>
</feature>
<dbReference type="GO" id="GO:0006592">
    <property type="term" value="P:ornithine biosynthetic process"/>
    <property type="evidence" value="ECO:0007669"/>
    <property type="project" value="TreeGrafter"/>
</dbReference>
<accession>A0A9Q9F4V4</accession>
<reference evidence="9" key="1">
    <citation type="journal article" date="2022" name="Microorganisms">
        <title>Assembly and Comparison of Ca. Neoehrlichia mikurensis Genomes.</title>
        <authorList>
            <person name="Azagi T."/>
            <person name="Dirks R.P."/>
            <person name="Yebra-Pimentel E.S."/>
            <person name="Schaap P.J."/>
            <person name="Koehorst J.J."/>
            <person name="Esser H.J."/>
            <person name="Sprong H."/>
        </authorList>
    </citation>
    <scope>NUCLEOTIDE SEQUENCE</scope>
    <source>
        <strain evidence="10">18-2804</strain>
        <strain evidence="9">18-2837</strain>
    </source>
</reference>
<keyword evidence="12" id="KW-1185">Reference proteome</keyword>
<name>A0A9Q9F4V4_9RICK</name>
<dbReference type="InterPro" id="IPR002813">
    <property type="entry name" value="Arg_biosynth_ArgJ"/>
</dbReference>
<dbReference type="AlphaFoldDB" id="A0A9Q9F4V4"/>
<dbReference type="RefSeq" id="WP_218194075.1">
    <property type="nucleotide sequence ID" value="NZ_CP054597.1"/>
</dbReference>
<keyword evidence="8" id="KW-0028">Amino-acid biosynthesis</keyword>
<feature type="chain" id="PRO_5040551229" description="Arginine biosynthesis bifunctional protein ArgJ alpha chain" evidence="8">
    <location>
        <begin position="1"/>
        <end position="193"/>
    </location>
</feature>
<dbReference type="GO" id="GO:0005737">
    <property type="term" value="C:cytoplasm"/>
    <property type="evidence" value="ECO:0007669"/>
    <property type="project" value="UniProtKB-SubCell"/>
</dbReference>
<dbReference type="Proteomes" id="UP001059822">
    <property type="component" value="Chromosome"/>
</dbReference>
<evidence type="ECO:0000256" key="5">
    <source>
        <dbReference type="ARBA" id="ARBA00022813"/>
    </source>
</evidence>
<evidence type="ECO:0000256" key="2">
    <source>
        <dbReference type="ARBA" id="ARBA00022490"/>
    </source>
</evidence>
<evidence type="ECO:0000313" key="9">
    <source>
        <dbReference type="EMBL" id="UTO55386.1"/>
    </source>
</evidence>
<feature type="active site" description="Nucleophile" evidence="8">
    <location>
        <position position="194"/>
    </location>
</feature>
<evidence type="ECO:0000313" key="10">
    <source>
        <dbReference type="EMBL" id="UTO56305.1"/>
    </source>
</evidence>
<comment type="pathway">
    <text evidence="8">Amino-acid biosynthesis; L-arginine biosynthesis; N(2)-acetyl-L-ornithine from L-glutamate: step 1/4.</text>
</comment>
<feature type="binding site" evidence="8">
    <location>
        <position position="409"/>
    </location>
    <ligand>
        <name>substrate</name>
    </ligand>
</feature>
<protein>
    <recommendedName>
        <fullName evidence="8">Arginine biosynthesis bifunctional protein ArgJ</fullName>
    </recommendedName>
    <domain>
        <recommendedName>
            <fullName evidence="8">Glutamate N-acetyltransferase</fullName>
            <ecNumber evidence="8">2.3.1.35</ecNumber>
        </recommendedName>
        <alternativeName>
            <fullName evidence="8">Ornithine acetyltransferase</fullName>
            <shortName evidence="8">OATase</shortName>
        </alternativeName>
        <alternativeName>
            <fullName evidence="8">Ornithine transacetylase</fullName>
        </alternativeName>
    </domain>
    <domain>
        <recommendedName>
            <fullName evidence="8">Amino-acid acetyltransferase</fullName>
            <ecNumber evidence="8">2.3.1.1</ecNumber>
        </recommendedName>
        <alternativeName>
            <fullName evidence="8">N-acetylglutamate synthase</fullName>
            <shortName evidence="8">AGSase</shortName>
        </alternativeName>
    </domain>
    <component>
        <recommendedName>
            <fullName evidence="8">Arginine biosynthesis bifunctional protein ArgJ alpha chain</fullName>
        </recommendedName>
    </component>
    <component>
        <recommendedName>
            <fullName evidence="8">Arginine biosynthesis bifunctional protein ArgJ beta chain</fullName>
        </recommendedName>
    </component>
</protein>
<dbReference type="PANTHER" id="PTHR23100">
    <property type="entry name" value="ARGININE BIOSYNTHESIS BIFUNCTIONAL PROTEIN ARGJ"/>
    <property type="match status" value="1"/>
</dbReference>
<dbReference type="GO" id="GO:0006526">
    <property type="term" value="P:L-arginine biosynthetic process"/>
    <property type="evidence" value="ECO:0007669"/>
    <property type="project" value="UniProtKB-UniRule"/>
</dbReference>
<dbReference type="HAMAP" id="MF_01106">
    <property type="entry name" value="ArgJ"/>
    <property type="match status" value="1"/>
</dbReference>
<comment type="function">
    <text evidence="8">Catalyzes two activities which are involved in the cyclic version of arginine biosynthesis: the synthesis of N-acetylglutamate from glutamate and acetyl-CoA as the acetyl donor, and of ornithine by transacetylation between N(2)-acetylornithine and glutamate.</text>
</comment>
<comment type="subunit">
    <text evidence="8">Heterotetramer of two alpha and two beta chains.</text>
</comment>
<keyword evidence="3 8" id="KW-0055">Arginine biosynthesis</keyword>